<evidence type="ECO:0000256" key="1">
    <source>
        <dbReference type="ARBA" id="ARBA00004442"/>
    </source>
</evidence>
<dbReference type="InterPro" id="IPR006665">
    <property type="entry name" value="OmpA-like"/>
</dbReference>
<dbReference type="OrthoDB" id="1652165at2"/>
<dbReference type="InterPro" id="IPR036737">
    <property type="entry name" value="OmpA-like_sf"/>
</dbReference>
<name>A0A5R8WP25_9BACT</name>
<dbReference type="PANTHER" id="PTHR30329:SF21">
    <property type="entry name" value="LIPOPROTEIN YIAD-RELATED"/>
    <property type="match status" value="1"/>
</dbReference>
<keyword evidence="7" id="KW-1185">Reference proteome</keyword>
<dbReference type="InterPro" id="IPR006664">
    <property type="entry name" value="OMP_bac"/>
</dbReference>
<dbReference type="PROSITE" id="PS51123">
    <property type="entry name" value="OMPA_2"/>
    <property type="match status" value="1"/>
</dbReference>
<gene>
    <name evidence="6" type="ORF">FDY95_16380</name>
</gene>
<evidence type="ECO:0000259" key="5">
    <source>
        <dbReference type="PROSITE" id="PS51123"/>
    </source>
</evidence>
<accession>A0A5R8WP25</accession>
<sequence length="458" mass="51075">MLYRYFLVIGLLVGLMGERAAGQSRLRIDAAAPVDSLVDNALVGRGVRVGNVRLSGLRTSLGSFAIDTNIIGMRRGLLLSTGDVRKIAHENSSPGTSGVAADFGQKFRPDKDLARICRCRPADQVILEFDFVPAHNAVSFRYCFASEEYREFVGSGFDDAFAFVLSGPRVARRNLAVLPGGRVRVAINTVNHRRRAELYLNNDYFLNYGLLKKSKKGPHASWPRRVWNWLFNRHNHDPRGFYALEKEKKKLNQALVSSFEYDGFTRVLTAQAYVQPWQLYHLKLVVADVGDAAFDSGVFLEQGSFSSARDTTEPGFVAYRDMSRRMNWDSIFGRLRPAPTVLTAPAPDPSTVIIGFAVDADGLAPAERVRLDAFAHYALAHPGQLQIQGFTDNTGSSRHNQQLSERRALRVMFYLSRQGVPRSRMQYLGLSAENPVASNEDDEGRAANRRVEVSLVDD</sequence>
<protein>
    <submittedName>
        <fullName evidence="6">OmpA family protein</fullName>
    </submittedName>
</protein>
<organism evidence="6 7">
    <name type="scientific">Hymenobacter jeollabukensis</name>
    <dbReference type="NCBI Taxonomy" id="2025313"/>
    <lineage>
        <taxon>Bacteria</taxon>
        <taxon>Pseudomonadati</taxon>
        <taxon>Bacteroidota</taxon>
        <taxon>Cytophagia</taxon>
        <taxon>Cytophagales</taxon>
        <taxon>Hymenobacteraceae</taxon>
        <taxon>Hymenobacter</taxon>
    </lineage>
</organism>
<dbReference type="CDD" id="cd07185">
    <property type="entry name" value="OmpA_C-like"/>
    <property type="match status" value="1"/>
</dbReference>
<keyword evidence="2 4" id="KW-0472">Membrane</keyword>
<dbReference type="Pfam" id="PF00691">
    <property type="entry name" value="OmpA"/>
    <property type="match status" value="1"/>
</dbReference>
<dbReference type="GO" id="GO:0009279">
    <property type="term" value="C:cell outer membrane"/>
    <property type="evidence" value="ECO:0007669"/>
    <property type="project" value="UniProtKB-SubCell"/>
</dbReference>
<dbReference type="EMBL" id="VAJM01000008">
    <property type="protein sequence ID" value="TLM91171.1"/>
    <property type="molecule type" value="Genomic_DNA"/>
</dbReference>
<dbReference type="SUPFAM" id="SSF103088">
    <property type="entry name" value="OmpA-like"/>
    <property type="match status" value="1"/>
</dbReference>
<keyword evidence="3" id="KW-0998">Cell outer membrane</keyword>
<dbReference type="Proteomes" id="UP000305517">
    <property type="component" value="Unassembled WGS sequence"/>
</dbReference>
<feature type="domain" description="OmpA-like" evidence="5">
    <location>
        <begin position="343"/>
        <end position="458"/>
    </location>
</feature>
<comment type="caution">
    <text evidence="6">The sequence shown here is derived from an EMBL/GenBank/DDBJ whole genome shotgun (WGS) entry which is preliminary data.</text>
</comment>
<evidence type="ECO:0000313" key="6">
    <source>
        <dbReference type="EMBL" id="TLM91171.1"/>
    </source>
</evidence>
<evidence type="ECO:0000256" key="4">
    <source>
        <dbReference type="PROSITE-ProRule" id="PRU00473"/>
    </source>
</evidence>
<dbReference type="NCBIfam" id="NF038133">
    <property type="entry name" value="choice_anch_L"/>
    <property type="match status" value="2"/>
</dbReference>
<evidence type="ECO:0000313" key="7">
    <source>
        <dbReference type="Proteomes" id="UP000305517"/>
    </source>
</evidence>
<comment type="subcellular location">
    <subcellularLocation>
        <location evidence="1">Cell outer membrane</location>
    </subcellularLocation>
</comment>
<dbReference type="PRINTS" id="PR01021">
    <property type="entry name" value="OMPADOMAIN"/>
</dbReference>
<proteinExistence type="predicted"/>
<dbReference type="InterPro" id="IPR049804">
    <property type="entry name" value="Choice_anch_L"/>
</dbReference>
<evidence type="ECO:0000256" key="2">
    <source>
        <dbReference type="ARBA" id="ARBA00023136"/>
    </source>
</evidence>
<dbReference type="AlphaFoldDB" id="A0A5R8WP25"/>
<dbReference type="RefSeq" id="WP_138079397.1">
    <property type="nucleotide sequence ID" value="NZ_VAJM01000008.1"/>
</dbReference>
<reference evidence="6 7" key="1">
    <citation type="submission" date="2019-05" db="EMBL/GenBank/DDBJ databases">
        <title>Hymenobacter edaphi sp. nov., isolated from abandoned arsenic-contaminated farmland soil.</title>
        <authorList>
            <person name="Nie L."/>
        </authorList>
    </citation>
    <scope>NUCLEOTIDE SEQUENCE [LARGE SCALE GENOMIC DNA]</scope>
    <source>
        <strain evidence="6 7">1-3-3-8</strain>
    </source>
</reference>
<evidence type="ECO:0000256" key="3">
    <source>
        <dbReference type="ARBA" id="ARBA00023237"/>
    </source>
</evidence>
<dbReference type="InterPro" id="IPR050330">
    <property type="entry name" value="Bact_OuterMem_StrucFunc"/>
</dbReference>
<dbReference type="Gene3D" id="3.30.1330.60">
    <property type="entry name" value="OmpA-like domain"/>
    <property type="match status" value="1"/>
</dbReference>
<dbReference type="PANTHER" id="PTHR30329">
    <property type="entry name" value="STATOR ELEMENT OF FLAGELLAR MOTOR COMPLEX"/>
    <property type="match status" value="1"/>
</dbReference>